<dbReference type="InterPro" id="IPR013830">
    <property type="entry name" value="SGNH_hydro"/>
</dbReference>
<sequence length="217" mass="23710">MEQDEWTDAAPLDDQGAVPHGRDMRICFFGDSFVNGTADPDCLGWVGRICAEQRRQGHDLTCYNLGVRRDTSADVRARWRAEALGRLPEGLDGRLVFSFGVNDCSLEGGGPRLARSLTLEHATSILANAATWKPTLFVGPPPVADMATNRHIEGLSDAFSALCARLDVPYLDMMTPLSRSNVWMREVAAGDGAHPGAAGYAEFARAVSGWAGWRRWF</sequence>
<reference evidence="2" key="1">
    <citation type="journal article" date="2014" name="Int. J. Syst. Evol. Microbiol.">
        <title>Complete genome sequence of Corynebacterium casei LMG S-19264T (=DSM 44701T), isolated from a smear-ripened cheese.</title>
        <authorList>
            <consortium name="US DOE Joint Genome Institute (JGI-PGF)"/>
            <person name="Walter F."/>
            <person name="Albersmeier A."/>
            <person name="Kalinowski J."/>
            <person name="Ruckert C."/>
        </authorList>
    </citation>
    <scope>NUCLEOTIDE SEQUENCE</scope>
    <source>
        <strain evidence="2">CGMCC 1.15725</strain>
    </source>
</reference>
<dbReference type="GO" id="GO:0016788">
    <property type="term" value="F:hydrolase activity, acting on ester bonds"/>
    <property type="evidence" value="ECO:0007669"/>
    <property type="project" value="UniProtKB-ARBA"/>
</dbReference>
<dbReference type="EMBL" id="BMJQ01000009">
    <property type="protein sequence ID" value="GGF26461.1"/>
    <property type="molecule type" value="Genomic_DNA"/>
</dbReference>
<name>A0A8J2YV57_9PROT</name>
<evidence type="ECO:0000313" key="2">
    <source>
        <dbReference type="EMBL" id="GGF26461.1"/>
    </source>
</evidence>
<dbReference type="AlphaFoldDB" id="A0A8J2YV57"/>
<dbReference type="RefSeq" id="WP_229743798.1">
    <property type="nucleotide sequence ID" value="NZ_BMJQ01000009.1"/>
</dbReference>
<comment type="caution">
    <text evidence="2">The sequence shown here is derived from an EMBL/GenBank/DDBJ whole genome shotgun (WGS) entry which is preliminary data.</text>
</comment>
<proteinExistence type="predicted"/>
<organism evidence="2 3">
    <name type="scientific">Aliidongia dinghuensis</name>
    <dbReference type="NCBI Taxonomy" id="1867774"/>
    <lineage>
        <taxon>Bacteria</taxon>
        <taxon>Pseudomonadati</taxon>
        <taxon>Pseudomonadota</taxon>
        <taxon>Alphaproteobacteria</taxon>
        <taxon>Rhodospirillales</taxon>
        <taxon>Dongiaceae</taxon>
        <taxon>Aliidongia</taxon>
    </lineage>
</organism>
<keyword evidence="3" id="KW-1185">Reference proteome</keyword>
<feature type="domain" description="SGNH hydrolase-type esterase" evidence="1">
    <location>
        <begin position="28"/>
        <end position="201"/>
    </location>
</feature>
<accession>A0A8J2YV57</accession>
<protein>
    <submittedName>
        <fullName evidence="2">Lysophospholipase</fullName>
    </submittedName>
</protein>
<evidence type="ECO:0000313" key="3">
    <source>
        <dbReference type="Proteomes" id="UP000646365"/>
    </source>
</evidence>
<evidence type="ECO:0000259" key="1">
    <source>
        <dbReference type="Pfam" id="PF13472"/>
    </source>
</evidence>
<gene>
    <name evidence="2" type="ORF">GCM10011611_35630</name>
</gene>
<dbReference type="Pfam" id="PF13472">
    <property type="entry name" value="Lipase_GDSL_2"/>
    <property type="match status" value="1"/>
</dbReference>
<reference evidence="2" key="2">
    <citation type="submission" date="2020-09" db="EMBL/GenBank/DDBJ databases">
        <authorList>
            <person name="Sun Q."/>
            <person name="Zhou Y."/>
        </authorList>
    </citation>
    <scope>NUCLEOTIDE SEQUENCE</scope>
    <source>
        <strain evidence="2">CGMCC 1.15725</strain>
    </source>
</reference>
<dbReference type="SUPFAM" id="SSF52266">
    <property type="entry name" value="SGNH hydrolase"/>
    <property type="match status" value="1"/>
</dbReference>
<dbReference type="Gene3D" id="3.40.50.1110">
    <property type="entry name" value="SGNH hydrolase"/>
    <property type="match status" value="1"/>
</dbReference>
<dbReference type="InterPro" id="IPR036514">
    <property type="entry name" value="SGNH_hydro_sf"/>
</dbReference>
<dbReference type="Proteomes" id="UP000646365">
    <property type="component" value="Unassembled WGS sequence"/>
</dbReference>